<keyword evidence="2" id="KW-1185">Reference proteome</keyword>
<comment type="caution">
    <text evidence="1">The sequence shown here is derived from an EMBL/GenBank/DDBJ whole genome shotgun (WGS) entry which is preliminary data.</text>
</comment>
<name>A0A918NFK6_9ACTN</name>
<proteinExistence type="predicted"/>
<gene>
    <name evidence="1" type="ORF">GCM10010358_18230</name>
</gene>
<evidence type="ECO:0000313" key="2">
    <source>
        <dbReference type="Proteomes" id="UP000619244"/>
    </source>
</evidence>
<dbReference type="Proteomes" id="UP000619244">
    <property type="component" value="Unassembled WGS sequence"/>
</dbReference>
<dbReference type="EMBL" id="BMVU01000005">
    <property type="protein sequence ID" value="GGX64332.1"/>
    <property type="molecule type" value="Genomic_DNA"/>
</dbReference>
<evidence type="ECO:0008006" key="3">
    <source>
        <dbReference type="Google" id="ProtNLM"/>
    </source>
</evidence>
<dbReference type="AlphaFoldDB" id="A0A918NFK6"/>
<evidence type="ECO:0000313" key="1">
    <source>
        <dbReference type="EMBL" id="GGX64332.1"/>
    </source>
</evidence>
<reference evidence="1" key="1">
    <citation type="journal article" date="2014" name="Int. J. Syst. Evol. Microbiol.">
        <title>Complete genome sequence of Corynebacterium casei LMG S-19264T (=DSM 44701T), isolated from a smear-ripened cheese.</title>
        <authorList>
            <consortium name="US DOE Joint Genome Institute (JGI-PGF)"/>
            <person name="Walter F."/>
            <person name="Albersmeier A."/>
            <person name="Kalinowski J."/>
            <person name="Ruckert C."/>
        </authorList>
    </citation>
    <scope>NUCLEOTIDE SEQUENCE</scope>
    <source>
        <strain evidence="1">JCM 4790</strain>
    </source>
</reference>
<organism evidence="1 2">
    <name type="scientific">Streptomyces minutiscleroticus</name>
    <dbReference type="NCBI Taxonomy" id="68238"/>
    <lineage>
        <taxon>Bacteria</taxon>
        <taxon>Bacillati</taxon>
        <taxon>Actinomycetota</taxon>
        <taxon>Actinomycetes</taxon>
        <taxon>Kitasatosporales</taxon>
        <taxon>Streptomycetaceae</taxon>
        <taxon>Streptomyces</taxon>
    </lineage>
</organism>
<reference evidence="1" key="2">
    <citation type="submission" date="2020-09" db="EMBL/GenBank/DDBJ databases">
        <authorList>
            <person name="Sun Q."/>
            <person name="Ohkuma M."/>
        </authorList>
    </citation>
    <scope>NUCLEOTIDE SEQUENCE</scope>
    <source>
        <strain evidence="1">JCM 4790</strain>
    </source>
</reference>
<protein>
    <recommendedName>
        <fullName evidence="3">Secreted protein</fullName>
    </recommendedName>
</protein>
<sequence>MSRAASRALCVRPPGAAGRNRPAYVMRPFTSTPIASGGAAVGSGAIRRRLTAGTAVLAAAGLLALAGPGTARAEAAALCSGRKVRTLSFSTGAVHVHRSGGYVCAVTFPKKPGARRSMSVSVQARGSRPLADRGSYAHHAGPVTVHAGHRCVRVKGSVGRGSVASGWILC</sequence>
<accession>A0A918NFK6</accession>